<dbReference type="InterPro" id="IPR001087">
    <property type="entry name" value="GDSL"/>
</dbReference>
<evidence type="ECO:0000256" key="2">
    <source>
        <dbReference type="ARBA" id="ARBA00008668"/>
    </source>
</evidence>
<evidence type="ECO:0000256" key="4">
    <source>
        <dbReference type="ARBA" id="ARBA00022729"/>
    </source>
</evidence>
<accession>A0A0R0ICE4</accession>
<dbReference type="PANTHER" id="PTHR45650:SF8">
    <property type="entry name" value="GDSL ESTERASE_LIPASE"/>
    <property type="match status" value="1"/>
</dbReference>
<dbReference type="GO" id="GO:0016788">
    <property type="term" value="F:hydrolase activity, acting on ester bonds"/>
    <property type="evidence" value="ECO:0007669"/>
    <property type="project" value="InterPro"/>
</dbReference>
<dbReference type="InterPro" id="IPR036514">
    <property type="entry name" value="SGNH_hydro_sf"/>
</dbReference>
<gene>
    <name evidence="8" type="ORF">GLYMA_09G233900</name>
</gene>
<dbReference type="GO" id="GO:0016042">
    <property type="term" value="P:lipid catabolic process"/>
    <property type="evidence" value="ECO:0007669"/>
    <property type="project" value="UniProtKB-KW"/>
</dbReference>
<organism evidence="8">
    <name type="scientific">Glycine max</name>
    <name type="common">Soybean</name>
    <name type="synonym">Glycine hispida</name>
    <dbReference type="NCBI Taxonomy" id="3847"/>
    <lineage>
        <taxon>Eukaryota</taxon>
        <taxon>Viridiplantae</taxon>
        <taxon>Streptophyta</taxon>
        <taxon>Embryophyta</taxon>
        <taxon>Tracheophyta</taxon>
        <taxon>Spermatophyta</taxon>
        <taxon>Magnoliopsida</taxon>
        <taxon>eudicotyledons</taxon>
        <taxon>Gunneridae</taxon>
        <taxon>Pentapetalae</taxon>
        <taxon>rosids</taxon>
        <taxon>fabids</taxon>
        <taxon>Fabales</taxon>
        <taxon>Fabaceae</taxon>
        <taxon>Papilionoideae</taxon>
        <taxon>50 kb inversion clade</taxon>
        <taxon>NPAAA clade</taxon>
        <taxon>indigoferoid/millettioid clade</taxon>
        <taxon>Phaseoleae</taxon>
        <taxon>Glycine</taxon>
        <taxon>Glycine subgen. Soja</taxon>
    </lineage>
</organism>
<reference evidence="8 9" key="1">
    <citation type="journal article" date="2010" name="Nature">
        <title>Genome sequence of the palaeopolyploid soybean.</title>
        <authorList>
            <person name="Schmutz J."/>
            <person name="Cannon S.B."/>
            <person name="Schlueter J."/>
            <person name="Ma J."/>
            <person name="Mitros T."/>
            <person name="Nelson W."/>
            <person name="Hyten D.L."/>
            <person name="Song Q."/>
            <person name="Thelen J.J."/>
            <person name="Cheng J."/>
            <person name="Xu D."/>
            <person name="Hellsten U."/>
            <person name="May G.D."/>
            <person name="Yu Y."/>
            <person name="Sakurai T."/>
            <person name="Umezawa T."/>
            <person name="Bhattacharyya M.K."/>
            <person name="Sandhu D."/>
            <person name="Valliyodan B."/>
            <person name="Lindquist E."/>
            <person name="Peto M."/>
            <person name="Grant D."/>
            <person name="Shu S."/>
            <person name="Goodstein D."/>
            <person name="Barry K."/>
            <person name="Futrell-Griggs M."/>
            <person name="Abernathy B."/>
            <person name="Du J."/>
            <person name="Tian Z."/>
            <person name="Zhu L."/>
            <person name="Gill N."/>
            <person name="Joshi T."/>
            <person name="Libault M."/>
            <person name="Sethuraman A."/>
            <person name="Zhang X.-C."/>
            <person name="Shinozaki K."/>
            <person name="Nguyen H.T."/>
            <person name="Wing R.A."/>
            <person name="Cregan P."/>
            <person name="Specht J."/>
            <person name="Grimwood J."/>
            <person name="Rokhsar D."/>
            <person name="Stacey G."/>
            <person name="Shoemaker R.C."/>
            <person name="Jackson S.A."/>
        </authorList>
    </citation>
    <scope>NUCLEOTIDE SEQUENCE [LARGE SCALE GENOMIC DNA]</scope>
    <source>
        <strain evidence="9">cv. Williams 82</strain>
        <tissue evidence="8">Callus</tissue>
    </source>
</reference>
<keyword evidence="4" id="KW-0732">Signal</keyword>
<keyword evidence="6" id="KW-0442">Lipid degradation</keyword>
<dbReference type="OrthoDB" id="1600564at2759"/>
<reference evidence="8" key="3">
    <citation type="submission" date="2018-07" db="EMBL/GenBank/DDBJ databases">
        <title>WGS assembly of Glycine max.</title>
        <authorList>
            <person name="Schmutz J."/>
            <person name="Cannon S."/>
            <person name="Schlueter J."/>
            <person name="Ma J."/>
            <person name="Mitros T."/>
            <person name="Nelson W."/>
            <person name="Hyten D."/>
            <person name="Song Q."/>
            <person name="Thelen J."/>
            <person name="Cheng J."/>
            <person name="Xu D."/>
            <person name="Hellsten U."/>
            <person name="May G."/>
            <person name="Yu Y."/>
            <person name="Sakurai T."/>
            <person name="Umezawa T."/>
            <person name="Bhattacharyya M."/>
            <person name="Sandhu D."/>
            <person name="Valliyodan B."/>
            <person name="Lindquist E."/>
            <person name="Peto M."/>
            <person name="Grant D."/>
            <person name="Shu S."/>
            <person name="Goodstein D."/>
            <person name="Barry K."/>
            <person name="Futrell-Griggs M."/>
            <person name="Abernathy B."/>
            <person name="Du J."/>
            <person name="Tian Z."/>
            <person name="Zhu L."/>
            <person name="Gill N."/>
            <person name="Joshi T."/>
            <person name="Libault M."/>
            <person name="Sethuraman A."/>
            <person name="Zhang X."/>
            <person name="Shinozaki K."/>
            <person name="Nguyen H."/>
            <person name="Wing R."/>
            <person name="Cregan P."/>
            <person name="Specht J."/>
            <person name="Grimwood J."/>
            <person name="Rokhsar D."/>
            <person name="Stacey G."/>
            <person name="Shoemaker R."/>
            <person name="Jackson S."/>
        </authorList>
    </citation>
    <scope>NUCLEOTIDE SEQUENCE</scope>
    <source>
        <tissue evidence="8">Callus</tissue>
    </source>
</reference>
<keyword evidence="3" id="KW-0964">Secreted</keyword>
<dbReference type="STRING" id="3847.A0A0R0ICE4"/>
<evidence type="ECO:0000313" key="10">
    <source>
        <dbReference type="Proteomes" id="UP000008827"/>
    </source>
</evidence>
<dbReference type="InterPro" id="IPR035669">
    <property type="entry name" value="SGNH_plant_lipase-like"/>
</dbReference>
<evidence type="ECO:0000256" key="1">
    <source>
        <dbReference type="ARBA" id="ARBA00004613"/>
    </source>
</evidence>
<evidence type="ECO:0008006" key="11">
    <source>
        <dbReference type="Google" id="ProtNLM"/>
    </source>
</evidence>
<evidence type="ECO:0000256" key="3">
    <source>
        <dbReference type="ARBA" id="ARBA00022525"/>
    </source>
</evidence>
<keyword evidence="5" id="KW-0378">Hydrolase</keyword>
<evidence type="ECO:0000313" key="8">
    <source>
        <dbReference type="EMBL" id="KRH40028.1"/>
    </source>
</evidence>
<dbReference type="AlphaFoldDB" id="A0A0R0ICE4"/>
<dbReference type="GO" id="GO:0005576">
    <property type="term" value="C:extracellular region"/>
    <property type="evidence" value="ECO:0007669"/>
    <property type="project" value="UniProtKB-SubCell"/>
</dbReference>
<protein>
    <recommendedName>
        <fullName evidence="11">GDSL esterase/lipase</fullName>
    </recommendedName>
</protein>
<dbReference type="CDD" id="cd01837">
    <property type="entry name" value="SGNH_plant_lipase_like"/>
    <property type="match status" value="1"/>
</dbReference>
<reference evidence="9" key="2">
    <citation type="submission" date="2018-02" db="UniProtKB">
        <authorList>
            <consortium name="EnsemblPlants"/>
        </authorList>
    </citation>
    <scope>IDENTIFICATION</scope>
    <source>
        <strain evidence="9">Williams 82</strain>
    </source>
</reference>
<name>A0A0R0ICE4_SOYBN</name>
<evidence type="ECO:0000256" key="6">
    <source>
        <dbReference type="ARBA" id="ARBA00022963"/>
    </source>
</evidence>
<evidence type="ECO:0000313" key="9">
    <source>
        <dbReference type="EnsemblPlants" id="KRH40028"/>
    </source>
</evidence>
<evidence type="ECO:0000256" key="7">
    <source>
        <dbReference type="ARBA" id="ARBA00023098"/>
    </source>
</evidence>
<dbReference type="Gramene" id="KRH40028">
    <property type="protein sequence ID" value="KRH40028"/>
    <property type="gene ID" value="GLYMA_09G233900"/>
</dbReference>
<keyword evidence="7" id="KW-0443">Lipid metabolism</keyword>
<dbReference type="SMR" id="A0A0R0ICE4"/>
<dbReference type="PANTHER" id="PTHR45650">
    <property type="entry name" value="GDSL-LIKE LIPASE/ACYLHYDROLASE-RELATED"/>
    <property type="match status" value="1"/>
</dbReference>
<proteinExistence type="inferred from homology"/>
<dbReference type="EMBL" id="CM000842">
    <property type="protein sequence ID" value="KRH40028.1"/>
    <property type="molecule type" value="Genomic_DNA"/>
</dbReference>
<comment type="similarity">
    <text evidence="2">Belongs to the 'GDSL' lipolytic enzyme family.</text>
</comment>
<dbReference type="PaxDb" id="3847-GLYMA09G36850.2"/>
<keyword evidence="10" id="KW-1185">Reference proteome</keyword>
<dbReference type="ExpressionAtlas" id="A0A0R0ICE4">
    <property type="expression patterns" value="baseline and differential"/>
</dbReference>
<dbReference type="OMA" id="QMLGTFN"/>
<dbReference type="Gene3D" id="3.40.50.1110">
    <property type="entry name" value="SGNH hydrolase"/>
    <property type="match status" value="1"/>
</dbReference>
<dbReference type="InterPro" id="IPR051238">
    <property type="entry name" value="GDSL_esterase/lipase"/>
</dbReference>
<dbReference type="FunCoup" id="A0A0R0ICE4">
    <property type="interactions" value="231"/>
</dbReference>
<dbReference type="EnsemblPlants" id="KRH40028">
    <property type="protein sequence ID" value="KRH40028"/>
    <property type="gene ID" value="GLYMA_09G233900"/>
</dbReference>
<sequence>MKIEEKTHQNSGCHKEIEVTITKSNQKREQRHTSTYLMELAWPFVVAVSEWTMINTSSITTTTRPSLYIVHNKLSIFQLQYSLLLSILILMRNRGVWEDASTATVLVLVLCSSYGIAEVKSQSQKVSGLFVFGDSLVEVGNNNFLNTIARANYFPYGIDFGRGSTGRFSNGKSLIDFIGDLLGIPSPPPFADPSTVGTRILYGVNYASASAGILDESGRHYGDRYSLSQQVLNFENTLNQYRTMMNGSALNQFLAKSIAVVVTGSNDYINNYLLPGLYGSSRNYTAQDFGNLLVNSYVRQILALHSVGLRKFFLAGIGPLGCIPSLRAAALAPTGRCVDLVNQMVGTFNEGLRSMVDQLNRNHPNAIFVYGNTYRVFGDILNNPAAFAFNVVDRACCGIGRNRGQLTCLPLQFPCTSRNQYVFWDAFHPTESATYVFAWRVVNGAPDDSYPINMQQMATI</sequence>
<dbReference type="Pfam" id="PF00657">
    <property type="entry name" value="Lipase_GDSL"/>
    <property type="match status" value="1"/>
</dbReference>
<evidence type="ECO:0000256" key="5">
    <source>
        <dbReference type="ARBA" id="ARBA00022801"/>
    </source>
</evidence>
<dbReference type="Proteomes" id="UP000008827">
    <property type="component" value="Chromosome 9"/>
</dbReference>
<comment type="subcellular location">
    <subcellularLocation>
        <location evidence="1">Secreted</location>
    </subcellularLocation>
</comment>
<dbReference type="InParanoid" id="A0A0R0ICE4"/>